<keyword evidence="1" id="KW-0812">Transmembrane</keyword>
<dbReference type="EMBL" id="LLXJ01003820">
    <property type="protein sequence ID" value="PKB96527.1"/>
    <property type="molecule type" value="Genomic_DNA"/>
</dbReference>
<evidence type="ECO:0000256" key="1">
    <source>
        <dbReference type="SAM" id="Phobius"/>
    </source>
</evidence>
<organism evidence="3 4">
    <name type="scientific">Rhizophagus irregularis</name>
    <dbReference type="NCBI Taxonomy" id="588596"/>
    <lineage>
        <taxon>Eukaryota</taxon>
        <taxon>Fungi</taxon>
        <taxon>Fungi incertae sedis</taxon>
        <taxon>Mucoromycota</taxon>
        <taxon>Glomeromycotina</taxon>
        <taxon>Glomeromycetes</taxon>
        <taxon>Glomerales</taxon>
        <taxon>Glomeraceae</taxon>
        <taxon>Rhizophagus</taxon>
    </lineage>
</organism>
<evidence type="ECO:0000313" key="2">
    <source>
        <dbReference type="EMBL" id="PKB96527.1"/>
    </source>
</evidence>
<keyword evidence="1" id="KW-0472">Membrane</keyword>
<proteinExistence type="predicted"/>
<name>A0A2N0NPS9_9GLOM</name>
<feature type="transmembrane region" description="Helical" evidence="1">
    <location>
        <begin position="6"/>
        <end position="23"/>
    </location>
</feature>
<dbReference type="AlphaFoldDB" id="A0A2N0NPS9"/>
<evidence type="ECO:0000313" key="3">
    <source>
        <dbReference type="EMBL" id="PKB96573.1"/>
    </source>
</evidence>
<dbReference type="EMBL" id="LLXJ01003797">
    <property type="protein sequence ID" value="PKB96573.1"/>
    <property type="molecule type" value="Genomic_DNA"/>
</dbReference>
<gene>
    <name evidence="3" type="ORF">RhiirA5_506914</name>
    <name evidence="2" type="ORF">RhiirA5_506928</name>
</gene>
<protein>
    <submittedName>
        <fullName evidence="3">Uncharacterized protein</fullName>
    </submittedName>
</protein>
<sequence>MVLHLVAQTLFCGMMVVIVKKIVMKDKSEEMIRPLQNPLILNYYVIAVMILSME</sequence>
<keyword evidence="1" id="KW-1133">Transmembrane helix</keyword>
<evidence type="ECO:0000313" key="4">
    <source>
        <dbReference type="Proteomes" id="UP000232722"/>
    </source>
</evidence>
<dbReference type="Proteomes" id="UP000232722">
    <property type="component" value="Unassembled WGS sequence"/>
</dbReference>
<reference evidence="3 4" key="2">
    <citation type="submission" date="2017-09" db="EMBL/GenBank/DDBJ databases">
        <title>Extensive intraspecific genome diversity in a model arbuscular mycorrhizal fungus.</title>
        <authorList>
            <person name="Chen E.C."/>
            <person name="Morin E."/>
            <person name="Beaudet D."/>
            <person name="Noel J."/>
            <person name="Ndikumana S."/>
            <person name="Charron P."/>
            <person name="St-Onge C."/>
            <person name="Giorgi J."/>
            <person name="Grigoriev I.V."/>
            <person name="Roux C."/>
            <person name="Martin F.M."/>
            <person name="Corradi N."/>
        </authorList>
    </citation>
    <scope>NUCLEOTIDE SEQUENCE [LARGE SCALE GENOMIC DNA]</scope>
    <source>
        <strain evidence="3 4">A5</strain>
    </source>
</reference>
<comment type="caution">
    <text evidence="3">The sequence shown here is derived from an EMBL/GenBank/DDBJ whole genome shotgun (WGS) entry which is preliminary data.</text>
</comment>
<reference evidence="3 4" key="1">
    <citation type="submission" date="2016-04" db="EMBL/GenBank/DDBJ databases">
        <title>Genome analyses suggest a sexual origin of heterokaryosis in a supposedly ancient asexual fungus.</title>
        <authorList>
            <person name="Ropars J."/>
            <person name="Sedzielewska K."/>
            <person name="Noel J."/>
            <person name="Charron P."/>
            <person name="Farinelli L."/>
            <person name="Marton T."/>
            <person name="Kruger M."/>
            <person name="Pelin A."/>
            <person name="Brachmann A."/>
            <person name="Corradi N."/>
        </authorList>
    </citation>
    <scope>NUCLEOTIDE SEQUENCE [LARGE SCALE GENOMIC DNA]</scope>
    <source>
        <strain evidence="3 4">A5</strain>
    </source>
</reference>
<accession>A0A2N0NPS9</accession>